<evidence type="ECO:0000313" key="3">
    <source>
        <dbReference type="Proteomes" id="UP000053989"/>
    </source>
</evidence>
<dbReference type="OrthoDB" id="2657661at2759"/>
<sequence length="342" mass="38275">MNFHGEECARLNFNQSVHGWKYEPSKTMTICAPLLFFSPITSIRHLHTIFVDGIASKEKWNAFVNQLNSHLQDTNLLATVLLNANVGFLAINTVDSGDGVSLRQIASYMSLMASFASIMLGLVFVGYNRTESRNSVFAAAKFLTSLQHEKHGLETLAIIYSLPHAFLVWGMVLFFVALTAEWWHPGDLVSWVSIGMAMVVIFTLTGWCIWTARDRSPHWWFQADPSDPSPTVVQDQGESDMEVSYRSWLMKRIHRFVSTWSKTLEEDRSAKSEKGSMQELDTRHISVSLPNGNLPNGHAEGLQLHVPDGDTQVHRDPDNASLSSVVINVRQPTLLPDSTGFG</sequence>
<keyword evidence="1" id="KW-1133">Transmembrane helix</keyword>
<feature type="transmembrane region" description="Helical" evidence="1">
    <location>
        <begin position="156"/>
        <end position="176"/>
    </location>
</feature>
<dbReference type="InParanoid" id="A0A0C2ZUE0"/>
<dbReference type="EMBL" id="KN822024">
    <property type="protein sequence ID" value="KIM65088.1"/>
    <property type="molecule type" value="Genomic_DNA"/>
</dbReference>
<dbReference type="AlphaFoldDB" id="A0A0C2ZUE0"/>
<keyword evidence="1" id="KW-0812">Transmembrane</keyword>
<evidence type="ECO:0000313" key="2">
    <source>
        <dbReference type="EMBL" id="KIM65088.1"/>
    </source>
</evidence>
<proteinExistence type="predicted"/>
<reference evidence="2 3" key="1">
    <citation type="submission" date="2014-04" db="EMBL/GenBank/DDBJ databases">
        <authorList>
            <consortium name="DOE Joint Genome Institute"/>
            <person name="Kuo A."/>
            <person name="Kohler A."/>
            <person name="Nagy L.G."/>
            <person name="Floudas D."/>
            <person name="Copeland A."/>
            <person name="Barry K.W."/>
            <person name="Cichocki N."/>
            <person name="Veneault-Fourrey C."/>
            <person name="LaButti K."/>
            <person name="Lindquist E.A."/>
            <person name="Lipzen A."/>
            <person name="Lundell T."/>
            <person name="Morin E."/>
            <person name="Murat C."/>
            <person name="Sun H."/>
            <person name="Tunlid A."/>
            <person name="Henrissat B."/>
            <person name="Grigoriev I.V."/>
            <person name="Hibbett D.S."/>
            <person name="Martin F."/>
            <person name="Nordberg H.P."/>
            <person name="Cantor M.N."/>
            <person name="Hua S.X."/>
        </authorList>
    </citation>
    <scope>NUCLEOTIDE SEQUENCE [LARGE SCALE GENOMIC DNA]</scope>
    <source>
        <strain evidence="2 3">Foug A</strain>
    </source>
</reference>
<reference evidence="3" key="2">
    <citation type="submission" date="2015-01" db="EMBL/GenBank/DDBJ databases">
        <title>Evolutionary Origins and Diversification of the Mycorrhizal Mutualists.</title>
        <authorList>
            <consortium name="DOE Joint Genome Institute"/>
            <consortium name="Mycorrhizal Genomics Consortium"/>
            <person name="Kohler A."/>
            <person name="Kuo A."/>
            <person name="Nagy L.G."/>
            <person name="Floudas D."/>
            <person name="Copeland A."/>
            <person name="Barry K.W."/>
            <person name="Cichocki N."/>
            <person name="Veneault-Fourrey C."/>
            <person name="LaButti K."/>
            <person name="Lindquist E.A."/>
            <person name="Lipzen A."/>
            <person name="Lundell T."/>
            <person name="Morin E."/>
            <person name="Murat C."/>
            <person name="Riley R."/>
            <person name="Ohm R."/>
            <person name="Sun H."/>
            <person name="Tunlid A."/>
            <person name="Henrissat B."/>
            <person name="Grigoriev I.V."/>
            <person name="Hibbett D.S."/>
            <person name="Martin F."/>
        </authorList>
    </citation>
    <scope>NUCLEOTIDE SEQUENCE [LARGE SCALE GENOMIC DNA]</scope>
    <source>
        <strain evidence="3">Foug A</strain>
    </source>
</reference>
<gene>
    <name evidence="2" type="ORF">SCLCIDRAFT_1212576</name>
</gene>
<feature type="transmembrane region" description="Helical" evidence="1">
    <location>
        <begin position="188"/>
        <end position="210"/>
    </location>
</feature>
<protein>
    <submittedName>
        <fullName evidence="2">Uncharacterized protein</fullName>
    </submittedName>
</protein>
<feature type="transmembrane region" description="Helical" evidence="1">
    <location>
        <begin position="76"/>
        <end position="94"/>
    </location>
</feature>
<name>A0A0C2ZUE0_9AGAM</name>
<dbReference type="HOGENOM" id="CLU_069879_0_0_1"/>
<evidence type="ECO:0000256" key="1">
    <source>
        <dbReference type="SAM" id="Phobius"/>
    </source>
</evidence>
<organism evidence="2 3">
    <name type="scientific">Scleroderma citrinum Foug A</name>
    <dbReference type="NCBI Taxonomy" id="1036808"/>
    <lineage>
        <taxon>Eukaryota</taxon>
        <taxon>Fungi</taxon>
        <taxon>Dikarya</taxon>
        <taxon>Basidiomycota</taxon>
        <taxon>Agaricomycotina</taxon>
        <taxon>Agaricomycetes</taxon>
        <taxon>Agaricomycetidae</taxon>
        <taxon>Boletales</taxon>
        <taxon>Sclerodermatineae</taxon>
        <taxon>Sclerodermataceae</taxon>
        <taxon>Scleroderma</taxon>
    </lineage>
</organism>
<feature type="transmembrane region" description="Helical" evidence="1">
    <location>
        <begin position="106"/>
        <end position="127"/>
    </location>
</feature>
<dbReference type="Proteomes" id="UP000053989">
    <property type="component" value="Unassembled WGS sequence"/>
</dbReference>
<accession>A0A0C2ZUE0</accession>
<keyword evidence="1" id="KW-0472">Membrane</keyword>
<keyword evidence="3" id="KW-1185">Reference proteome</keyword>
<dbReference type="STRING" id="1036808.A0A0C2ZUE0"/>